<sequence>MLSSIRFKFGSTVKQPPLEVQTPPSVTIFVGPNNSGKSQALRELVSVFRSGQTEGFCVVDDVSFDAIARDVAVNELKKIIVEPEPGAQKINGYVYINHYKEEMMHVPIVDFLNALQYPNSAEGRHRRNFSSYYLKNLVLALDGPSRIQLINPQERGDLKKPASVFARLFVDDEKRSALRKLVYDSTGLHFVLDASVGSHLHARFGSEAPPNERSLEEGTLDYMRDARGIESVSDGVKAFTGILLQLHVGQPRVITVDEPEAFLHPSLAFTLGKELAKGAVDEGKHVFASTHSAQFLMGAISSGAEVNIIRLTYQDGVGTARLLPSAELKVLMRDPLLRSVGVLEGLFFDCVVVGEANADRAFYQEINERLLAQNDGRAAPRTLFLNADNKQTIPRIIAPLRKLGIPTAGIVDIDVFKDGGAEWTKHLGAIGLPEGEYDAYASRRSTVFKALEAANKDFKTQGGITLLKGGDLEMAKNLLADLGRYGLFVVPRGEVEHWLMDLDVARSKNGWLRSIFEKMGSDPNSDGYVKPGIGDVWDFMGEISGWLKNRNRRGIPA</sequence>
<dbReference type="Gene3D" id="3.40.50.300">
    <property type="entry name" value="P-loop containing nucleotide triphosphate hydrolases"/>
    <property type="match status" value="1"/>
</dbReference>
<dbReference type="SMART" id="SM00382">
    <property type="entry name" value="AAA"/>
    <property type="match status" value="1"/>
</dbReference>
<feature type="domain" description="AAA+ ATPase" evidence="1">
    <location>
        <begin position="23"/>
        <end position="312"/>
    </location>
</feature>
<name>A0ABT8YSK6_9HYPH</name>
<dbReference type="RefSeq" id="WP_304378681.1">
    <property type="nucleotide sequence ID" value="NZ_JAUOZU010000021.1"/>
</dbReference>
<dbReference type="PANTHER" id="PTHR43581">
    <property type="entry name" value="ATP/GTP PHOSPHATASE"/>
    <property type="match status" value="1"/>
</dbReference>
<dbReference type="InterPro" id="IPR051396">
    <property type="entry name" value="Bact_Antivir_Def_Nuclease"/>
</dbReference>
<dbReference type="InterPro" id="IPR003593">
    <property type="entry name" value="AAA+_ATPase"/>
</dbReference>
<dbReference type="InterPro" id="IPR003959">
    <property type="entry name" value="ATPase_AAA_core"/>
</dbReference>
<reference evidence="2" key="1">
    <citation type="journal article" date="2015" name="Int. J. Syst. Evol. Microbiol.">
        <title>Rhizobium alvei sp. nov., isolated from a freshwater river.</title>
        <authorList>
            <person name="Sheu S.Y."/>
            <person name="Huang H.W."/>
            <person name="Young C.C."/>
            <person name="Chen W.M."/>
        </authorList>
    </citation>
    <scope>NUCLEOTIDE SEQUENCE</scope>
    <source>
        <strain evidence="2">TNR-22</strain>
    </source>
</reference>
<accession>A0ABT8YSK6</accession>
<dbReference type="InterPro" id="IPR027417">
    <property type="entry name" value="P-loop_NTPase"/>
</dbReference>
<comment type="caution">
    <text evidence="2">The sequence shown here is derived from an EMBL/GenBank/DDBJ whole genome shotgun (WGS) entry which is preliminary data.</text>
</comment>
<dbReference type="EMBL" id="JAUOZU010000021">
    <property type="protein sequence ID" value="MDO6966751.1"/>
    <property type="molecule type" value="Genomic_DNA"/>
</dbReference>
<organism evidence="2 3">
    <name type="scientific">Rhizobium alvei</name>
    <dbReference type="NCBI Taxonomy" id="1132659"/>
    <lineage>
        <taxon>Bacteria</taxon>
        <taxon>Pseudomonadati</taxon>
        <taxon>Pseudomonadota</taxon>
        <taxon>Alphaproteobacteria</taxon>
        <taxon>Hyphomicrobiales</taxon>
        <taxon>Rhizobiaceae</taxon>
        <taxon>Rhizobium/Agrobacterium group</taxon>
        <taxon>Rhizobium</taxon>
    </lineage>
</organism>
<dbReference type="SUPFAM" id="SSF52540">
    <property type="entry name" value="P-loop containing nucleoside triphosphate hydrolases"/>
    <property type="match status" value="1"/>
</dbReference>
<proteinExistence type="predicted"/>
<evidence type="ECO:0000313" key="3">
    <source>
        <dbReference type="Proteomes" id="UP001174932"/>
    </source>
</evidence>
<gene>
    <name evidence="2" type="ORF">Q4481_22595</name>
</gene>
<dbReference type="Pfam" id="PF13304">
    <property type="entry name" value="AAA_21"/>
    <property type="match status" value="1"/>
</dbReference>
<protein>
    <submittedName>
        <fullName evidence="2">AAA family ATPase</fullName>
    </submittedName>
</protein>
<evidence type="ECO:0000259" key="1">
    <source>
        <dbReference type="SMART" id="SM00382"/>
    </source>
</evidence>
<keyword evidence="3" id="KW-1185">Reference proteome</keyword>
<reference evidence="2" key="2">
    <citation type="submission" date="2023-07" db="EMBL/GenBank/DDBJ databases">
        <authorList>
            <person name="Shen H."/>
        </authorList>
    </citation>
    <scope>NUCLEOTIDE SEQUENCE</scope>
    <source>
        <strain evidence="2">TNR-22</strain>
    </source>
</reference>
<evidence type="ECO:0000313" key="2">
    <source>
        <dbReference type="EMBL" id="MDO6966751.1"/>
    </source>
</evidence>
<dbReference type="Proteomes" id="UP001174932">
    <property type="component" value="Unassembled WGS sequence"/>
</dbReference>
<dbReference type="PANTHER" id="PTHR43581:SF4">
    <property type="entry name" value="ATP_GTP PHOSPHATASE"/>
    <property type="match status" value="1"/>
</dbReference>